<dbReference type="Gene3D" id="1.20.1250.20">
    <property type="entry name" value="MFS general substrate transporter like domains"/>
    <property type="match status" value="1"/>
</dbReference>
<feature type="transmembrane region" description="Helical" evidence="7">
    <location>
        <begin position="79"/>
        <end position="99"/>
    </location>
</feature>
<gene>
    <name evidence="9" type="ORF">GCM10017781_33400</name>
    <name evidence="10" type="ORF">HNQ07_003598</name>
</gene>
<evidence type="ECO:0000313" key="9">
    <source>
        <dbReference type="EMBL" id="GHF54405.1"/>
    </source>
</evidence>
<dbReference type="InterPro" id="IPR004638">
    <property type="entry name" value="EmrB-like"/>
</dbReference>
<comment type="subcellular location">
    <subcellularLocation>
        <location evidence="1">Cell membrane</location>
        <topology evidence="1">Multi-pass membrane protein</topology>
    </subcellularLocation>
</comment>
<feature type="transmembrane region" description="Helical" evidence="7">
    <location>
        <begin position="166"/>
        <end position="187"/>
    </location>
</feature>
<evidence type="ECO:0000256" key="2">
    <source>
        <dbReference type="ARBA" id="ARBA00022448"/>
    </source>
</evidence>
<dbReference type="CDD" id="cd17321">
    <property type="entry name" value="MFS_MMR_MDR_like"/>
    <property type="match status" value="1"/>
</dbReference>
<dbReference type="Proteomes" id="UP000539473">
    <property type="component" value="Unassembled WGS sequence"/>
</dbReference>
<dbReference type="PANTHER" id="PTHR42718">
    <property type="entry name" value="MAJOR FACILITATOR SUPERFAMILY MULTIDRUG TRANSPORTER MFSC"/>
    <property type="match status" value="1"/>
</dbReference>
<dbReference type="PRINTS" id="PR01036">
    <property type="entry name" value="TCRTETB"/>
</dbReference>
<accession>A0A7W8NTE8</accession>
<reference evidence="9" key="4">
    <citation type="submission" date="2024-05" db="EMBL/GenBank/DDBJ databases">
        <authorList>
            <person name="Sun Q."/>
            <person name="Zhou Y."/>
        </authorList>
    </citation>
    <scope>NUCLEOTIDE SEQUENCE</scope>
    <source>
        <strain evidence="9">CGMCC 1.18437</strain>
    </source>
</reference>
<reference evidence="12" key="2">
    <citation type="journal article" date="2019" name="Int. J. Syst. Evol. Microbiol.">
        <title>The Global Catalogue of Microorganisms (GCM) 10K type strain sequencing project: providing services to taxonomists for standard genome sequencing and annotation.</title>
        <authorList>
            <consortium name="The Broad Institute Genomics Platform"/>
            <consortium name="The Broad Institute Genome Sequencing Center for Infectious Disease"/>
            <person name="Wu L."/>
            <person name="Ma J."/>
        </authorList>
    </citation>
    <scope>NUCLEOTIDE SEQUENCE [LARGE SCALE GENOMIC DNA]</scope>
    <source>
        <strain evidence="12">CGMCC 1.18437</strain>
    </source>
</reference>
<evidence type="ECO:0000256" key="3">
    <source>
        <dbReference type="ARBA" id="ARBA00022475"/>
    </source>
</evidence>
<dbReference type="InterPro" id="IPR011701">
    <property type="entry name" value="MFS"/>
</dbReference>
<feature type="transmembrane region" description="Helical" evidence="7">
    <location>
        <begin position="301"/>
        <end position="320"/>
    </location>
</feature>
<evidence type="ECO:0000259" key="8">
    <source>
        <dbReference type="PROSITE" id="PS50850"/>
    </source>
</evidence>
<proteinExistence type="predicted"/>
<feature type="domain" description="Major facilitator superfamily (MFS) profile" evidence="8">
    <location>
        <begin position="14"/>
        <end position="494"/>
    </location>
</feature>
<feature type="transmembrane region" description="Helical" evidence="7">
    <location>
        <begin position="138"/>
        <end position="160"/>
    </location>
</feature>
<feature type="transmembrane region" description="Helical" evidence="7">
    <location>
        <begin position="52"/>
        <end position="72"/>
    </location>
</feature>
<organism evidence="10 11">
    <name type="scientific">Deinococcus metalli</name>
    <dbReference type="NCBI Taxonomy" id="1141878"/>
    <lineage>
        <taxon>Bacteria</taxon>
        <taxon>Thermotogati</taxon>
        <taxon>Deinococcota</taxon>
        <taxon>Deinococci</taxon>
        <taxon>Deinococcales</taxon>
        <taxon>Deinococcaceae</taxon>
        <taxon>Deinococcus</taxon>
    </lineage>
</organism>
<sequence length="495" mass="50197">MTPAEAGHPGRWWALAVACLALFVVTLDNLILNVALPTLARVFGTSASTTLWMVEAYSLMFAALLLTGGALTDRLGIRAALLWGLGLFGLASLAGAFAPNAALLIAARAAMGVGGALIMPGTLGLIKHLFDDRERPLAIGLWGATSSVGVAAGPLLGGYLLEHASWGAIFLVNVPIVVLGLLAAPVLIPVTQARRRTPVDVVGTLLSLCGIGGVVLGIIEGPKWGWTSPATLAVVLGGLALLLAFVGWERRTPHPMLDLRLFTRPAFRGGSVAVAVAFIAMAGFALILTQYFQYVLNYTPFQAGAATLPLAVTVLIASVLAGPLTTRLGTRAVVTGGLGLTALGLVLFTMLTPAVGYLPVALVVSLVAAGIGLAYTAATAAVLSAAPAEHAGSASSVNETAVELGNVLGVAVLGSALGAGYTSALRDLPAAWRAARESFAQAQSVAATAGADGGALLERARSAFLTGVDVTLGIGAVLALLGAVLAFTQLNRTAR</sequence>
<name>A0A7W8NTE8_9DEIO</name>
<dbReference type="InterPro" id="IPR020846">
    <property type="entry name" value="MFS_dom"/>
</dbReference>
<dbReference type="EMBL" id="BNAJ01000009">
    <property type="protein sequence ID" value="GHF54405.1"/>
    <property type="molecule type" value="Genomic_DNA"/>
</dbReference>
<dbReference type="RefSeq" id="WP_184114233.1">
    <property type="nucleotide sequence ID" value="NZ_BNAJ01000009.1"/>
</dbReference>
<feature type="transmembrane region" description="Helical" evidence="7">
    <location>
        <begin position="357"/>
        <end position="383"/>
    </location>
</feature>
<dbReference type="GO" id="GO:0022857">
    <property type="term" value="F:transmembrane transporter activity"/>
    <property type="evidence" value="ECO:0007669"/>
    <property type="project" value="InterPro"/>
</dbReference>
<keyword evidence="4 7" id="KW-0812">Transmembrane</keyword>
<evidence type="ECO:0000313" key="11">
    <source>
        <dbReference type="Proteomes" id="UP000539473"/>
    </source>
</evidence>
<reference evidence="9" key="1">
    <citation type="journal article" date="2014" name="Int. J. Syst. Evol. Microbiol.">
        <title>Complete genome of a new Firmicutes species belonging to the dominant human colonic microbiota ('Ruminococcus bicirculans') reveals two chromosomes and a selective capacity to utilize plant glucans.</title>
        <authorList>
            <consortium name="NISC Comparative Sequencing Program"/>
            <person name="Wegmann U."/>
            <person name="Louis P."/>
            <person name="Goesmann A."/>
            <person name="Henrissat B."/>
            <person name="Duncan S.H."/>
            <person name="Flint H.J."/>
        </authorList>
    </citation>
    <scope>NUCLEOTIDE SEQUENCE</scope>
    <source>
        <strain evidence="9">CGMCC 1.18437</strain>
    </source>
</reference>
<feature type="transmembrane region" description="Helical" evidence="7">
    <location>
        <begin position="105"/>
        <end position="126"/>
    </location>
</feature>
<dbReference type="PANTHER" id="PTHR42718:SF42">
    <property type="entry name" value="EXPORT PROTEIN"/>
    <property type="match status" value="1"/>
</dbReference>
<feature type="transmembrane region" description="Helical" evidence="7">
    <location>
        <begin position="463"/>
        <end position="487"/>
    </location>
</feature>
<dbReference type="EMBL" id="JACHFK010000010">
    <property type="protein sequence ID" value="MBB5378097.1"/>
    <property type="molecule type" value="Genomic_DNA"/>
</dbReference>
<dbReference type="InterPro" id="IPR036259">
    <property type="entry name" value="MFS_trans_sf"/>
</dbReference>
<comment type="caution">
    <text evidence="10">The sequence shown here is derived from an EMBL/GenBank/DDBJ whole genome shotgun (WGS) entry which is preliminary data.</text>
</comment>
<feature type="transmembrane region" description="Helical" evidence="7">
    <location>
        <begin position="12"/>
        <end position="32"/>
    </location>
</feature>
<evidence type="ECO:0000313" key="12">
    <source>
        <dbReference type="Proteomes" id="UP000619376"/>
    </source>
</evidence>
<keyword evidence="6 7" id="KW-0472">Membrane</keyword>
<dbReference type="PROSITE" id="PS50850">
    <property type="entry name" value="MFS"/>
    <property type="match status" value="1"/>
</dbReference>
<evidence type="ECO:0000256" key="5">
    <source>
        <dbReference type="ARBA" id="ARBA00022989"/>
    </source>
</evidence>
<dbReference type="SUPFAM" id="SSF103473">
    <property type="entry name" value="MFS general substrate transporter"/>
    <property type="match status" value="1"/>
</dbReference>
<dbReference type="NCBIfam" id="TIGR00711">
    <property type="entry name" value="efflux_EmrB"/>
    <property type="match status" value="1"/>
</dbReference>
<evidence type="ECO:0000256" key="7">
    <source>
        <dbReference type="SAM" id="Phobius"/>
    </source>
</evidence>
<dbReference type="Pfam" id="PF07690">
    <property type="entry name" value="MFS_1"/>
    <property type="match status" value="1"/>
</dbReference>
<evidence type="ECO:0000313" key="10">
    <source>
        <dbReference type="EMBL" id="MBB5378097.1"/>
    </source>
</evidence>
<reference evidence="10 11" key="3">
    <citation type="submission" date="2020-08" db="EMBL/GenBank/DDBJ databases">
        <title>Genomic Encyclopedia of Type Strains, Phase IV (KMG-IV): sequencing the most valuable type-strain genomes for metagenomic binning, comparative biology and taxonomic classification.</title>
        <authorList>
            <person name="Goeker M."/>
        </authorList>
    </citation>
    <scope>NUCLEOTIDE SEQUENCE [LARGE SCALE GENOMIC DNA]</scope>
    <source>
        <strain evidence="10 11">DSM 27521</strain>
    </source>
</reference>
<keyword evidence="2" id="KW-0813">Transport</keyword>
<evidence type="ECO:0000256" key="6">
    <source>
        <dbReference type="ARBA" id="ARBA00023136"/>
    </source>
</evidence>
<dbReference type="Gene3D" id="1.20.1720.10">
    <property type="entry name" value="Multidrug resistance protein D"/>
    <property type="match status" value="1"/>
</dbReference>
<evidence type="ECO:0000256" key="1">
    <source>
        <dbReference type="ARBA" id="ARBA00004651"/>
    </source>
</evidence>
<feature type="transmembrane region" description="Helical" evidence="7">
    <location>
        <begin position="332"/>
        <end position="351"/>
    </location>
</feature>
<feature type="transmembrane region" description="Helical" evidence="7">
    <location>
        <begin position="199"/>
        <end position="219"/>
    </location>
</feature>
<feature type="transmembrane region" description="Helical" evidence="7">
    <location>
        <begin position="225"/>
        <end position="248"/>
    </location>
</feature>
<keyword evidence="3" id="KW-1003">Cell membrane</keyword>
<dbReference type="Proteomes" id="UP000619376">
    <property type="component" value="Unassembled WGS sequence"/>
</dbReference>
<feature type="transmembrane region" description="Helical" evidence="7">
    <location>
        <begin position="404"/>
        <end position="424"/>
    </location>
</feature>
<evidence type="ECO:0000256" key="4">
    <source>
        <dbReference type="ARBA" id="ARBA00022692"/>
    </source>
</evidence>
<protein>
    <submittedName>
        <fullName evidence="10">EmrB/QacA subfamily drug resistance transporter</fullName>
    </submittedName>
    <submittedName>
        <fullName evidence="9">MFS transporter</fullName>
    </submittedName>
</protein>
<dbReference type="GO" id="GO:0005886">
    <property type="term" value="C:plasma membrane"/>
    <property type="evidence" value="ECO:0007669"/>
    <property type="project" value="UniProtKB-SubCell"/>
</dbReference>
<keyword evidence="12" id="KW-1185">Reference proteome</keyword>
<dbReference type="AlphaFoldDB" id="A0A7W8NTE8"/>
<keyword evidence="5 7" id="KW-1133">Transmembrane helix</keyword>
<feature type="transmembrane region" description="Helical" evidence="7">
    <location>
        <begin position="269"/>
        <end position="289"/>
    </location>
</feature>